<evidence type="ECO:0000313" key="2">
    <source>
        <dbReference type="Proteomes" id="UP000613580"/>
    </source>
</evidence>
<reference evidence="1" key="1">
    <citation type="submission" date="2020-05" db="EMBL/GenBank/DDBJ databases">
        <title>Mycena genomes resolve the evolution of fungal bioluminescence.</title>
        <authorList>
            <person name="Tsai I.J."/>
        </authorList>
    </citation>
    <scope>NUCLEOTIDE SEQUENCE</scope>
    <source>
        <strain evidence="1">110903Hualien_Pintung</strain>
    </source>
</reference>
<sequence>MATDGAISSRTHLAILPSRHTVAPSRLRLVTGGASALPFRLASSSHPESPASPRLRLERRLCAEALLGWAALWLQRRSVASPVRLAPPSSIPLLTTGFFSLARFLRSIELRDDEDVRTGFSVVWSAGGAATCRPVASTGTQARSKNGDDDRGAWPSSSFLVLVVDDTLQLVRLIYLHLTPESGQEHRHHPLLAQRHPLPDRGFALRHPQPPIPARRQHARQRLLSTKRDALARTECCCGLTVAQRRAVRQGPLLVILHRAHRFVIVASAPCTPFASSLTTAAAFVMSAARHCWCAATVVVKPHTGVLHPRPNSGSFLHALPHFFRCDADARRALERRKPYHLPVIPSPDTGGSRIRVGINAEDFLCSSLHLRIFDMLTINFVSLALAVALALRANAAPVDGAPASAAVLDVPEPSAAESGTGDVFQTLTSITTEEATGRPVDGPVADNIEPCVIA</sequence>
<dbReference type="AlphaFoldDB" id="A0A8H6TH43"/>
<organism evidence="1 2">
    <name type="scientific">Mycena chlorophos</name>
    <name type="common">Agaric fungus</name>
    <name type="synonym">Agaricus chlorophos</name>
    <dbReference type="NCBI Taxonomy" id="658473"/>
    <lineage>
        <taxon>Eukaryota</taxon>
        <taxon>Fungi</taxon>
        <taxon>Dikarya</taxon>
        <taxon>Basidiomycota</taxon>
        <taxon>Agaricomycotina</taxon>
        <taxon>Agaricomycetes</taxon>
        <taxon>Agaricomycetidae</taxon>
        <taxon>Agaricales</taxon>
        <taxon>Marasmiineae</taxon>
        <taxon>Mycenaceae</taxon>
        <taxon>Mycena</taxon>
    </lineage>
</organism>
<comment type="caution">
    <text evidence="1">The sequence shown here is derived from an EMBL/GenBank/DDBJ whole genome shotgun (WGS) entry which is preliminary data.</text>
</comment>
<evidence type="ECO:0000313" key="1">
    <source>
        <dbReference type="EMBL" id="KAF7318613.1"/>
    </source>
</evidence>
<dbReference type="Proteomes" id="UP000613580">
    <property type="component" value="Unassembled WGS sequence"/>
</dbReference>
<dbReference type="EMBL" id="JACAZE010000004">
    <property type="protein sequence ID" value="KAF7318613.1"/>
    <property type="molecule type" value="Genomic_DNA"/>
</dbReference>
<protein>
    <submittedName>
        <fullName evidence="1">Uncharacterized protein</fullName>
    </submittedName>
</protein>
<proteinExistence type="predicted"/>
<name>A0A8H6TH43_MYCCL</name>
<accession>A0A8H6TH43</accession>
<keyword evidence="2" id="KW-1185">Reference proteome</keyword>
<gene>
    <name evidence="1" type="ORF">HMN09_00372400</name>
</gene>